<comment type="similarity">
    <text evidence="1">Belongs to the guanylate kinase family.</text>
</comment>
<evidence type="ECO:0000256" key="7">
    <source>
        <dbReference type="SAM" id="Coils"/>
    </source>
</evidence>
<keyword evidence="6" id="KW-0067">ATP-binding</keyword>
<evidence type="ECO:0000259" key="8">
    <source>
        <dbReference type="PROSITE" id="PS50052"/>
    </source>
</evidence>
<dbReference type="KEGG" id="smo:SELMODRAFT_85954"/>
<sequence>MTQLEEALGTPFDVGPQVPAPKPLVIVISGPSGVGKDSVIKRLQEVRKEIHFVVTATSRQKRPGEVHGVDYYFVSKEEFEEMIDKKELLEHALVYGDYKGIPKKQVRDCLAEGKDVVLRVDVQGAATVRSILGSNAVFIYIVAESEFALVKRLIERKTESMEKLVVRVATARDELKRLEEFDYAVVNSDGQLERSVNAICGIIDAEKSRVIQKLASI</sequence>
<dbReference type="EC" id="2.7.4.8" evidence="2"/>
<dbReference type="FunFam" id="3.30.63.10:FF:000002">
    <property type="entry name" value="Guanylate kinase 1"/>
    <property type="match status" value="1"/>
</dbReference>
<dbReference type="Gene3D" id="3.40.50.300">
    <property type="entry name" value="P-loop containing nucleotide triphosphate hydrolases"/>
    <property type="match status" value="1"/>
</dbReference>
<keyword evidence="5" id="KW-0418">Kinase</keyword>
<dbReference type="InterPro" id="IPR017665">
    <property type="entry name" value="Guanylate_kinase"/>
</dbReference>
<evidence type="ECO:0000256" key="2">
    <source>
        <dbReference type="ARBA" id="ARBA00012961"/>
    </source>
</evidence>
<keyword evidence="4" id="KW-0547">Nucleotide-binding</keyword>
<dbReference type="InterPro" id="IPR008144">
    <property type="entry name" value="Guanylate_kin-like_dom"/>
</dbReference>
<dbReference type="Gene3D" id="3.30.63.10">
    <property type="entry name" value="Guanylate Kinase phosphate binding domain"/>
    <property type="match status" value="1"/>
</dbReference>
<dbReference type="GO" id="GO:0004385">
    <property type="term" value="F:GMP kinase activity"/>
    <property type="evidence" value="ECO:0000318"/>
    <property type="project" value="GO_Central"/>
</dbReference>
<evidence type="ECO:0000313" key="9">
    <source>
        <dbReference type="EMBL" id="EFJ32718.1"/>
    </source>
</evidence>
<evidence type="ECO:0000313" key="10">
    <source>
        <dbReference type="Proteomes" id="UP000001514"/>
    </source>
</evidence>
<keyword evidence="10" id="KW-1185">Reference proteome</keyword>
<evidence type="ECO:0000256" key="5">
    <source>
        <dbReference type="ARBA" id="ARBA00022777"/>
    </source>
</evidence>
<keyword evidence="3" id="KW-0808">Transferase</keyword>
<dbReference type="PROSITE" id="PS00856">
    <property type="entry name" value="GUANYLATE_KINASE_1"/>
    <property type="match status" value="1"/>
</dbReference>
<evidence type="ECO:0000256" key="4">
    <source>
        <dbReference type="ARBA" id="ARBA00022741"/>
    </source>
</evidence>
<accession>D8R6R1</accession>
<protein>
    <recommendedName>
        <fullName evidence="2">guanylate kinase</fullName>
        <ecNumber evidence="2">2.7.4.8</ecNumber>
    </recommendedName>
</protein>
<dbReference type="GO" id="GO:0005524">
    <property type="term" value="F:ATP binding"/>
    <property type="evidence" value="ECO:0007669"/>
    <property type="project" value="UniProtKB-KW"/>
</dbReference>
<dbReference type="Gramene" id="EFJ32718">
    <property type="protein sequence ID" value="EFJ32718"/>
    <property type="gene ID" value="SELMODRAFT_85954"/>
</dbReference>
<organism evidence="10">
    <name type="scientific">Selaginella moellendorffii</name>
    <name type="common">Spikemoss</name>
    <dbReference type="NCBI Taxonomy" id="88036"/>
    <lineage>
        <taxon>Eukaryota</taxon>
        <taxon>Viridiplantae</taxon>
        <taxon>Streptophyta</taxon>
        <taxon>Embryophyta</taxon>
        <taxon>Tracheophyta</taxon>
        <taxon>Lycopodiopsida</taxon>
        <taxon>Selaginellales</taxon>
        <taxon>Selaginellaceae</taxon>
        <taxon>Selaginella</taxon>
    </lineage>
</organism>
<dbReference type="InterPro" id="IPR008145">
    <property type="entry name" value="GK/Ca_channel_bsu"/>
</dbReference>
<dbReference type="Proteomes" id="UP000001514">
    <property type="component" value="Unassembled WGS sequence"/>
</dbReference>
<gene>
    <name evidence="9" type="ORF">SELMODRAFT_85954</name>
</gene>
<keyword evidence="7" id="KW-0175">Coiled coil</keyword>
<reference evidence="9 10" key="1">
    <citation type="journal article" date="2011" name="Science">
        <title>The Selaginella genome identifies genetic changes associated with the evolution of vascular plants.</title>
        <authorList>
            <person name="Banks J.A."/>
            <person name="Nishiyama T."/>
            <person name="Hasebe M."/>
            <person name="Bowman J.L."/>
            <person name="Gribskov M."/>
            <person name="dePamphilis C."/>
            <person name="Albert V.A."/>
            <person name="Aono N."/>
            <person name="Aoyama T."/>
            <person name="Ambrose B.A."/>
            <person name="Ashton N.W."/>
            <person name="Axtell M.J."/>
            <person name="Barker E."/>
            <person name="Barker M.S."/>
            <person name="Bennetzen J.L."/>
            <person name="Bonawitz N.D."/>
            <person name="Chapple C."/>
            <person name="Cheng C."/>
            <person name="Correa L.G."/>
            <person name="Dacre M."/>
            <person name="DeBarry J."/>
            <person name="Dreyer I."/>
            <person name="Elias M."/>
            <person name="Engstrom E.M."/>
            <person name="Estelle M."/>
            <person name="Feng L."/>
            <person name="Finet C."/>
            <person name="Floyd S.K."/>
            <person name="Frommer W.B."/>
            <person name="Fujita T."/>
            <person name="Gramzow L."/>
            <person name="Gutensohn M."/>
            <person name="Harholt J."/>
            <person name="Hattori M."/>
            <person name="Heyl A."/>
            <person name="Hirai T."/>
            <person name="Hiwatashi Y."/>
            <person name="Ishikawa M."/>
            <person name="Iwata M."/>
            <person name="Karol K.G."/>
            <person name="Koehler B."/>
            <person name="Kolukisaoglu U."/>
            <person name="Kubo M."/>
            <person name="Kurata T."/>
            <person name="Lalonde S."/>
            <person name="Li K."/>
            <person name="Li Y."/>
            <person name="Litt A."/>
            <person name="Lyons E."/>
            <person name="Manning G."/>
            <person name="Maruyama T."/>
            <person name="Michael T.P."/>
            <person name="Mikami K."/>
            <person name="Miyazaki S."/>
            <person name="Morinaga S."/>
            <person name="Murata T."/>
            <person name="Mueller-Roeber B."/>
            <person name="Nelson D.R."/>
            <person name="Obara M."/>
            <person name="Oguri Y."/>
            <person name="Olmstead R.G."/>
            <person name="Onodera N."/>
            <person name="Petersen B.L."/>
            <person name="Pils B."/>
            <person name="Prigge M."/>
            <person name="Rensing S.A."/>
            <person name="Riano-Pachon D.M."/>
            <person name="Roberts A.W."/>
            <person name="Sato Y."/>
            <person name="Scheller H.V."/>
            <person name="Schulz B."/>
            <person name="Schulz C."/>
            <person name="Shakirov E.V."/>
            <person name="Shibagaki N."/>
            <person name="Shinohara N."/>
            <person name="Shippen D.E."/>
            <person name="Soerensen I."/>
            <person name="Sotooka R."/>
            <person name="Sugimoto N."/>
            <person name="Sugita M."/>
            <person name="Sumikawa N."/>
            <person name="Tanurdzic M."/>
            <person name="Theissen G."/>
            <person name="Ulvskov P."/>
            <person name="Wakazuki S."/>
            <person name="Weng J.K."/>
            <person name="Willats W.W."/>
            <person name="Wipf D."/>
            <person name="Wolf P.G."/>
            <person name="Yang L."/>
            <person name="Zimmer A.D."/>
            <person name="Zhu Q."/>
            <person name="Mitros T."/>
            <person name="Hellsten U."/>
            <person name="Loque D."/>
            <person name="Otillar R."/>
            <person name="Salamov A."/>
            <person name="Schmutz J."/>
            <person name="Shapiro H."/>
            <person name="Lindquist E."/>
            <person name="Lucas S."/>
            <person name="Rokhsar D."/>
            <person name="Grigoriev I.V."/>
        </authorList>
    </citation>
    <scope>NUCLEOTIDE SEQUENCE [LARGE SCALE GENOMIC DNA]</scope>
</reference>
<proteinExistence type="inferred from homology"/>
<dbReference type="CDD" id="cd00071">
    <property type="entry name" value="GMPK"/>
    <property type="match status" value="1"/>
</dbReference>
<name>D8R6R1_SELML</name>
<feature type="domain" description="Guanylate kinase-like" evidence="8">
    <location>
        <begin position="23"/>
        <end position="204"/>
    </location>
</feature>
<dbReference type="STRING" id="88036.D8R6R1"/>
<dbReference type="InterPro" id="IPR020590">
    <property type="entry name" value="Guanylate_kinase_CS"/>
</dbReference>
<dbReference type="OMA" id="FTSTIRM"/>
<dbReference type="SUPFAM" id="SSF52540">
    <property type="entry name" value="P-loop containing nucleoside triphosphate hydrolases"/>
    <property type="match status" value="1"/>
</dbReference>
<evidence type="ECO:0000256" key="6">
    <source>
        <dbReference type="ARBA" id="ARBA00022840"/>
    </source>
</evidence>
<dbReference type="PANTHER" id="PTHR23117:SF13">
    <property type="entry name" value="GUANYLATE KINASE"/>
    <property type="match status" value="1"/>
</dbReference>
<feature type="coiled-coil region" evidence="7">
    <location>
        <begin position="154"/>
        <end position="181"/>
    </location>
</feature>
<dbReference type="NCBIfam" id="TIGR03263">
    <property type="entry name" value="guanyl_kin"/>
    <property type="match status" value="1"/>
</dbReference>
<dbReference type="FunCoup" id="D8R6R1">
    <property type="interactions" value="3144"/>
</dbReference>
<dbReference type="NCBIfam" id="NF011325">
    <property type="entry name" value="PRK14738.1"/>
    <property type="match status" value="1"/>
</dbReference>
<dbReference type="OrthoDB" id="6334211at2759"/>
<dbReference type="InterPro" id="IPR027417">
    <property type="entry name" value="P-loop_NTPase"/>
</dbReference>
<dbReference type="eggNOG" id="KOG0707">
    <property type="taxonomic scope" value="Eukaryota"/>
</dbReference>
<dbReference type="PANTHER" id="PTHR23117">
    <property type="entry name" value="GUANYLATE KINASE-RELATED"/>
    <property type="match status" value="1"/>
</dbReference>
<dbReference type="Pfam" id="PF00625">
    <property type="entry name" value="Guanylate_kin"/>
    <property type="match status" value="1"/>
</dbReference>
<evidence type="ECO:0000256" key="3">
    <source>
        <dbReference type="ARBA" id="ARBA00022679"/>
    </source>
</evidence>
<dbReference type="SMART" id="SM00072">
    <property type="entry name" value="GuKc"/>
    <property type="match status" value="1"/>
</dbReference>
<dbReference type="EMBL" id="GL377572">
    <property type="protein sequence ID" value="EFJ32718.1"/>
    <property type="molecule type" value="Genomic_DNA"/>
</dbReference>
<dbReference type="PROSITE" id="PS50052">
    <property type="entry name" value="GUANYLATE_KINASE_2"/>
    <property type="match status" value="1"/>
</dbReference>
<dbReference type="GO" id="GO:0005829">
    <property type="term" value="C:cytosol"/>
    <property type="evidence" value="ECO:0000318"/>
    <property type="project" value="GO_Central"/>
</dbReference>
<evidence type="ECO:0000256" key="1">
    <source>
        <dbReference type="ARBA" id="ARBA00005790"/>
    </source>
</evidence>
<dbReference type="HOGENOM" id="CLU_001715_1_2_1"/>
<dbReference type="AlphaFoldDB" id="D8R6R1"/>
<dbReference type="InParanoid" id="D8R6R1"/>